<dbReference type="Proteomes" id="UP000199236">
    <property type="component" value="Unassembled WGS sequence"/>
</dbReference>
<keyword evidence="2" id="KW-1185">Reference proteome</keyword>
<evidence type="ECO:0000313" key="2">
    <source>
        <dbReference type="Proteomes" id="UP000199236"/>
    </source>
</evidence>
<sequence>MTLLIDQSKKPTRYRSNEACVKHFCMARGCSNWGAFGIGASFKAGKPGQWFCSEHIAQAHKQLCTETRKPSDIPDYLLPQPVRARKARRERNFKKQQGVLL</sequence>
<reference evidence="1 2" key="1">
    <citation type="submission" date="2016-10" db="EMBL/GenBank/DDBJ databases">
        <authorList>
            <person name="de Groot N.N."/>
        </authorList>
    </citation>
    <scope>NUCLEOTIDE SEQUENCE [LARGE SCALE GENOMIC DNA]</scope>
    <source>
        <strain evidence="1 2">CGMCC 1.9157</strain>
    </source>
</reference>
<dbReference type="OrthoDB" id="8450964at2"/>
<gene>
    <name evidence="1" type="ORF">SAMN04488056_106138</name>
</gene>
<name>A0A1I5HBU7_9HYPH</name>
<dbReference type="RefSeq" id="WP_139229273.1">
    <property type="nucleotide sequence ID" value="NZ_FOVR01000006.1"/>
</dbReference>
<organism evidence="1 2">
    <name type="scientific">Cohaesibacter marisflavi</name>
    <dbReference type="NCBI Taxonomy" id="655353"/>
    <lineage>
        <taxon>Bacteria</taxon>
        <taxon>Pseudomonadati</taxon>
        <taxon>Pseudomonadota</taxon>
        <taxon>Alphaproteobacteria</taxon>
        <taxon>Hyphomicrobiales</taxon>
        <taxon>Cohaesibacteraceae</taxon>
    </lineage>
</organism>
<dbReference type="AlphaFoldDB" id="A0A1I5HBU7"/>
<dbReference type="EMBL" id="FOVR01000006">
    <property type="protein sequence ID" value="SFO45540.1"/>
    <property type="molecule type" value="Genomic_DNA"/>
</dbReference>
<dbReference type="STRING" id="655353.SAMN04488056_106138"/>
<evidence type="ECO:0000313" key="1">
    <source>
        <dbReference type="EMBL" id="SFO45540.1"/>
    </source>
</evidence>
<accession>A0A1I5HBU7</accession>
<proteinExistence type="predicted"/>
<protein>
    <submittedName>
        <fullName evidence="1">Uncharacterized protein</fullName>
    </submittedName>
</protein>